<comment type="similarity">
    <text evidence="6">Belongs to the tRNA(Ile)-lysidine synthase family.</text>
</comment>
<dbReference type="GO" id="GO:0005737">
    <property type="term" value="C:cytoplasm"/>
    <property type="evidence" value="ECO:0007669"/>
    <property type="project" value="UniProtKB-SubCell"/>
</dbReference>
<keyword evidence="3 6" id="KW-0547">Nucleotide-binding</keyword>
<feature type="binding site" evidence="6">
    <location>
        <begin position="50"/>
        <end position="55"/>
    </location>
    <ligand>
        <name>ATP</name>
        <dbReference type="ChEBI" id="CHEBI:30616"/>
    </ligand>
</feature>
<dbReference type="eggNOG" id="COG0037">
    <property type="taxonomic scope" value="Bacteria"/>
</dbReference>
<organism evidence="8 9">
    <name type="scientific">Scardovia wiggsiae F0424</name>
    <dbReference type="NCBI Taxonomy" id="857290"/>
    <lineage>
        <taxon>Bacteria</taxon>
        <taxon>Bacillati</taxon>
        <taxon>Actinomycetota</taxon>
        <taxon>Actinomycetes</taxon>
        <taxon>Bifidobacteriales</taxon>
        <taxon>Bifidobacteriaceae</taxon>
        <taxon>Scardovia</taxon>
    </lineage>
</organism>
<evidence type="ECO:0000256" key="4">
    <source>
        <dbReference type="ARBA" id="ARBA00022840"/>
    </source>
</evidence>
<name>J0DH18_9BIFI</name>
<dbReference type="Proteomes" id="UP000006415">
    <property type="component" value="Unassembled WGS sequence"/>
</dbReference>
<dbReference type="SUPFAM" id="SSF52402">
    <property type="entry name" value="Adenine nucleotide alpha hydrolases-like"/>
    <property type="match status" value="1"/>
</dbReference>
<dbReference type="Gene3D" id="3.40.50.620">
    <property type="entry name" value="HUPs"/>
    <property type="match status" value="1"/>
</dbReference>
<dbReference type="GO" id="GO:0032267">
    <property type="term" value="F:tRNA(Ile)-lysidine synthase activity"/>
    <property type="evidence" value="ECO:0007669"/>
    <property type="project" value="UniProtKB-EC"/>
</dbReference>
<dbReference type="Pfam" id="PF01171">
    <property type="entry name" value="ATP_bind_3"/>
    <property type="match status" value="1"/>
</dbReference>
<dbReference type="CDD" id="cd01992">
    <property type="entry name" value="TilS_N"/>
    <property type="match status" value="1"/>
</dbReference>
<sequence>MVYSAEIKRAVGLVREALGNSGVTLQSGEFREHGNHTPHADSPLVLVACSGGRDSMALAYISRIVCSSIGVRCGAVVVDHHLQEGSAQAACTAARQCTELGLDPVIIADAQVQATGLGEESDARDARFDELIAAAHKHSSAVVLLAHTSTDQAETVAIGLLRAPTVSALAGMPSSIEKGGVTFLRPFLKGLARQDTTRICENAGISWWDDPTNAEALSPDELSSGQFPLRSRIRQDLMPYLAGFARKDISGLWSHYTDVNRQDRDYIDSHAAAAYRQSVREYPAVWDGHRLVRAGGAGGAGGADTQDGCSPQDLAALGGYLRQYGLESRADISVYELLGYSSLHPAIRSRILIKILESWGIHPVEKLVSEYDDFLAYKRVSGPFPRISAENGHPYGADVFAAKTRDKRFWIYIIGKNRRTLDKT</sequence>
<evidence type="ECO:0000313" key="8">
    <source>
        <dbReference type="EMBL" id="EJD65648.1"/>
    </source>
</evidence>
<comment type="domain">
    <text evidence="6">The N-terminal region contains the highly conserved SGGXDS motif, predicted to be a P-loop motif involved in ATP binding.</text>
</comment>
<protein>
    <recommendedName>
        <fullName evidence="6">tRNA(Ile)-lysidine synthase</fullName>
        <ecNumber evidence="6">6.3.4.19</ecNumber>
    </recommendedName>
    <alternativeName>
        <fullName evidence="6">tRNA(Ile)-2-lysyl-cytidine synthase</fullName>
    </alternativeName>
    <alternativeName>
        <fullName evidence="6">tRNA(Ile)-lysidine synthetase</fullName>
    </alternativeName>
</protein>
<comment type="caution">
    <text evidence="8">The sequence shown here is derived from an EMBL/GenBank/DDBJ whole genome shotgun (WGS) entry which is preliminary data.</text>
</comment>
<dbReference type="GO" id="GO:0005524">
    <property type="term" value="F:ATP binding"/>
    <property type="evidence" value="ECO:0007669"/>
    <property type="project" value="UniProtKB-UniRule"/>
</dbReference>
<evidence type="ECO:0000256" key="6">
    <source>
        <dbReference type="HAMAP-Rule" id="MF_01161"/>
    </source>
</evidence>
<reference evidence="8 9" key="1">
    <citation type="submission" date="2012-01" db="EMBL/GenBank/DDBJ databases">
        <title>The Genome Sequence of Scardovia wiggsiae F0424.</title>
        <authorList>
            <consortium name="The Broad Institute Genome Sequencing Platform"/>
            <person name="Earl A."/>
            <person name="Ward D."/>
            <person name="Feldgarden M."/>
            <person name="Gevers D."/>
            <person name="Izard J."/>
            <person name="Ganesan A."/>
            <person name="Baranova O.V."/>
            <person name="Blanton J.M."/>
            <person name="Tanner A.C."/>
            <person name="Mathney J."/>
            <person name="Dewhirst F.E."/>
            <person name="Young S.K."/>
            <person name="Zeng Q."/>
            <person name="Gargeya S."/>
            <person name="Fitzgerald M."/>
            <person name="Haas B."/>
            <person name="Abouelleil A."/>
            <person name="Alvarado L."/>
            <person name="Arachchi H.M."/>
            <person name="Berlin A."/>
            <person name="Chapman S.B."/>
            <person name="Gearin G."/>
            <person name="Goldberg J."/>
            <person name="Griggs A."/>
            <person name="Gujja S."/>
            <person name="Hansen M."/>
            <person name="Heiman D."/>
            <person name="Howarth C."/>
            <person name="Larimer J."/>
            <person name="Lui A."/>
            <person name="MacDonald P.J.P."/>
            <person name="McCowen C."/>
            <person name="Montmayeur A."/>
            <person name="Murphy C."/>
            <person name="Neiman D."/>
            <person name="Pearson M."/>
            <person name="Priest M."/>
            <person name="Roberts A."/>
            <person name="Saif S."/>
            <person name="Shea T."/>
            <person name="Sisk P."/>
            <person name="Stolte C."/>
            <person name="Sykes S."/>
            <person name="Wortman J."/>
            <person name="Nusbaum C."/>
            <person name="Birren B."/>
        </authorList>
    </citation>
    <scope>NUCLEOTIDE SEQUENCE [LARGE SCALE GENOMIC DNA]</scope>
    <source>
        <strain evidence="8 9">F0424</strain>
    </source>
</reference>
<evidence type="ECO:0000256" key="5">
    <source>
        <dbReference type="ARBA" id="ARBA00048539"/>
    </source>
</evidence>
<dbReference type="HAMAP" id="MF_01161">
    <property type="entry name" value="tRNA_Ile_lys_synt"/>
    <property type="match status" value="1"/>
</dbReference>
<comment type="subcellular location">
    <subcellularLocation>
        <location evidence="6">Cytoplasm</location>
    </subcellularLocation>
</comment>
<dbReference type="AlphaFoldDB" id="J0DH18"/>
<keyword evidence="6" id="KW-0963">Cytoplasm</keyword>
<keyword evidence="1 6" id="KW-0436">Ligase</keyword>
<feature type="domain" description="tRNA(Ile)-lysidine/2-thiocytidine synthase N-terminal" evidence="7">
    <location>
        <begin position="45"/>
        <end position="215"/>
    </location>
</feature>
<keyword evidence="9" id="KW-1185">Reference proteome</keyword>
<evidence type="ECO:0000259" key="7">
    <source>
        <dbReference type="Pfam" id="PF01171"/>
    </source>
</evidence>
<dbReference type="PANTHER" id="PTHR43033">
    <property type="entry name" value="TRNA(ILE)-LYSIDINE SYNTHASE-RELATED"/>
    <property type="match status" value="1"/>
</dbReference>
<keyword evidence="4 6" id="KW-0067">ATP-binding</keyword>
<dbReference type="PANTHER" id="PTHR43033:SF1">
    <property type="entry name" value="TRNA(ILE)-LYSIDINE SYNTHASE-RELATED"/>
    <property type="match status" value="1"/>
</dbReference>
<dbReference type="GO" id="GO:0006400">
    <property type="term" value="P:tRNA modification"/>
    <property type="evidence" value="ECO:0007669"/>
    <property type="project" value="UniProtKB-UniRule"/>
</dbReference>
<evidence type="ECO:0000256" key="1">
    <source>
        <dbReference type="ARBA" id="ARBA00022598"/>
    </source>
</evidence>
<dbReference type="InterPro" id="IPR011063">
    <property type="entry name" value="TilS/TtcA_N"/>
</dbReference>
<dbReference type="STRING" id="857290.HMPREF9156_00412"/>
<dbReference type="EMBL" id="AGZS01000001">
    <property type="protein sequence ID" value="EJD65648.1"/>
    <property type="molecule type" value="Genomic_DNA"/>
</dbReference>
<dbReference type="RefSeq" id="WP_007147480.1">
    <property type="nucleotide sequence ID" value="NZ_AKCI01000001.1"/>
</dbReference>
<dbReference type="HOGENOM" id="CLU_018869_1_0_11"/>
<comment type="catalytic activity">
    <reaction evidence="5 6">
        <text>cytidine(34) in tRNA(Ile2) + L-lysine + ATP = lysidine(34) in tRNA(Ile2) + AMP + diphosphate + H(+)</text>
        <dbReference type="Rhea" id="RHEA:43744"/>
        <dbReference type="Rhea" id="RHEA-COMP:10625"/>
        <dbReference type="Rhea" id="RHEA-COMP:10670"/>
        <dbReference type="ChEBI" id="CHEBI:15378"/>
        <dbReference type="ChEBI" id="CHEBI:30616"/>
        <dbReference type="ChEBI" id="CHEBI:32551"/>
        <dbReference type="ChEBI" id="CHEBI:33019"/>
        <dbReference type="ChEBI" id="CHEBI:82748"/>
        <dbReference type="ChEBI" id="CHEBI:83665"/>
        <dbReference type="ChEBI" id="CHEBI:456215"/>
        <dbReference type="EC" id="6.3.4.19"/>
    </reaction>
</comment>
<gene>
    <name evidence="6" type="primary">tilS</name>
    <name evidence="8" type="ORF">HMPREF9156_00412</name>
</gene>
<keyword evidence="2 6" id="KW-0819">tRNA processing</keyword>
<accession>J0DH18</accession>
<dbReference type="InterPro" id="IPR012094">
    <property type="entry name" value="tRNA_Ile_lys_synt"/>
</dbReference>
<dbReference type="NCBIfam" id="TIGR02432">
    <property type="entry name" value="lysidine_TilS_N"/>
    <property type="match status" value="1"/>
</dbReference>
<evidence type="ECO:0000313" key="9">
    <source>
        <dbReference type="Proteomes" id="UP000006415"/>
    </source>
</evidence>
<dbReference type="InterPro" id="IPR014729">
    <property type="entry name" value="Rossmann-like_a/b/a_fold"/>
</dbReference>
<dbReference type="OrthoDB" id="5244702at2"/>
<comment type="function">
    <text evidence="6">Ligates lysine onto the cytidine present at position 34 of the AUA codon-specific tRNA(Ile) that contains the anticodon CAU, in an ATP-dependent manner. Cytidine is converted to lysidine, thus changing the amino acid specificity of the tRNA from methionine to isoleucine.</text>
</comment>
<dbReference type="EC" id="6.3.4.19" evidence="6"/>
<dbReference type="InterPro" id="IPR012795">
    <property type="entry name" value="tRNA_Ile_lys_synt_N"/>
</dbReference>
<proteinExistence type="inferred from homology"/>
<evidence type="ECO:0000256" key="3">
    <source>
        <dbReference type="ARBA" id="ARBA00022741"/>
    </source>
</evidence>
<evidence type="ECO:0000256" key="2">
    <source>
        <dbReference type="ARBA" id="ARBA00022694"/>
    </source>
</evidence>